<keyword evidence="2" id="KW-1133">Transmembrane helix</keyword>
<proteinExistence type="predicted"/>
<dbReference type="PROSITE" id="PS50889">
    <property type="entry name" value="S4"/>
    <property type="match status" value="1"/>
</dbReference>
<dbReference type="Proteomes" id="UP000007394">
    <property type="component" value="Chromosome"/>
</dbReference>
<keyword evidence="2" id="KW-0812">Transmembrane</keyword>
<feature type="transmembrane region" description="Helical" evidence="2">
    <location>
        <begin position="233"/>
        <end position="248"/>
    </location>
</feature>
<accession>I0ANT4</accession>
<dbReference type="EMBL" id="CP003418">
    <property type="protein sequence ID" value="AFH50641.1"/>
    <property type="molecule type" value="Genomic_DNA"/>
</dbReference>
<reference evidence="3 4" key="1">
    <citation type="journal article" date="2012" name="Front. Microbiol.">
        <title>Complete genome of Ignavibacterium album, a metabolically versatile, flagellated, facultative anaerobe from the phylum Chlorobi.</title>
        <authorList>
            <person name="Liu Z."/>
            <person name="Frigaard N.-U."/>
            <person name="Vogl K."/>
            <person name="Iino T."/>
            <person name="Ohkuma M."/>
            <person name="Overmann J."/>
            <person name="Bryant D.A."/>
        </authorList>
    </citation>
    <scope>NUCLEOTIDE SEQUENCE [LARGE SCALE GENOMIC DNA]</scope>
    <source>
        <strain evidence="4">DSM 19864 / JCM 16511 / NBRC 101810 / Mat9-16</strain>
    </source>
</reference>
<dbReference type="KEGG" id="ial:IALB_2938"/>
<dbReference type="HOGENOM" id="CLU_1114638_0_0_10"/>
<evidence type="ECO:0000256" key="2">
    <source>
        <dbReference type="SAM" id="Phobius"/>
    </source>
</evidence>
<keyword evidence="2" id="KW-0472">Membrane</keyword>
<evidence type="ECO:0000313" key="3">
    <source>
        <dbReference type="EMBL" id="AFH50641.1"/>
    </source>
</evidence>
<protein>
    <submittedName>
        <fullName evidence="3">Uncharacterized protein</fullName>
    </submittedName>
</protein>
<feature type="transmembrane region" description="Helical" evidence="2">
    <location>
        <begin position="139"/>
        <end position="157"/>
    </location>
</feature>
<dbReference type="STRING" id="945713.IALB_2938"/>
<evidence type="ECO:0000256" key="1">
    <source>
        <dbReference type="PROSITE-ProRule" id="PRU00182"/>
    </source>
</evidence>
<dbReference type="OrthoDB" id="5293088at2"/>
<organism evidence="3 4">
    <name type="scientific">Ignavibacterium album (strain DSM 19864 / JCM 16511 / NBRC 101810 / Mat9-16)</name>
    <dbReference type="NCBI Taxonomy" id="945713"/>
    <lineage>
        <taxon>Bacteria</taxon>
        <taxon>Pseudomonadati</taxon>
        <taxon>Ignavibacteriota</taxon>
        <taxon>Ignavibacteria</taxon>
        <taxon>Ignavibacteriales</taxon>
        <taxon>Ignavibacteriaceae</taxon>
        <taxon>Ignavibacterium</taxon>
    </lineage>
</organism>
<keyword evidence="1" id="KW-0694">RNA-binding</keyword>
<name>I0ANT4_IGNAJ</name>
<evidence type="ECO:0000313" key="4">
    <source>
        <dbReference type="Proteomes" id="UP000007394"/>
    </source>
</evidence>
<dbReference type="RefSeq" id="WP_014561780.1">
    <property type="nucleotide sequence ID" value="NC_017464.1"/>
</dbReference>
<feature type="transmembrane region" description="Helical" evidence="2">
    <location>
        <begin position="169"/>
        <end position="189"/>
    </location>
</feature>
<gene>
    <name evidence="3" type="ordered locus">IALB_2938</name>
</gene>
<sequence length="249" mass="29340">MKESIILWTGTVIIVFLLSYFKSVFGEYYPITGTFSIDGQKISYKLDKIEFGDFYKLIIRTDYENLEGQVIINSEKVKNYTIKLNEDDRILFAEIRKKDVGNNFNYSLILNGKDKVYRIPNEGEVKFVLFGKIPKMLNWLYVLFLYSGLILIIRSGLEQFKTNRRTKNFLVITSIVLLTFTMMINPLYLSYKFEYINKSIPPIQNLFPINFLFITLLWIGVTIYVFTKRKDKPMVLFTSIICLLIYLFT</sequence>
<keyword evidence="4" id="KW-1185">Reference proteome</keyword>
<feature type="transmembrane region" description="Helical" evidence="2">
    <location>
        <begin position="209"/>
        <end position="226"/>
    </location>
</feature>
<feature type="transmembrane region" description="Helical" evidence="2">
    <location>
        <begin position="5"/>
        <end position="21"/>
    </location>
</feature>
<dbReference type="GO" id="GO:0003723">
    <property type="term" value="F:RNA binding"/>
    <property type="evidence" value="ECO:0007669"/>
    <property type="project" value="UniProtKB-KW"/>
</dbReference>
<dbReference type="AlphaFoldDB" id="I0ANT4"/>